<evidence type="ECO:0000313" key="1">
    <source>
        <dbReference type="EMBL" id="KAI3673869.1"/>
    </source>
</evidence>
<reference evidence="1 2" key="2">
    <citation type="journal article" date="2022" name="Mol. Ecol. Resour.">
        <title>The genomes of chicory, endive, great burdock and yacon provide insights into Asteraceae paleo-polyploidization history and plant inulin production.</title>
        <authorList>
            <person name="Fan W."/>
            <person name="Wang S."/>
            <person name="Wang H."/>
            <person name="Wang A."/>
            <person name="Jiang F."/>
            <person name="Liu H."/>
            <person name="Zhao H."/>
            <person name="Xu D."/>
            <person name="Zhang Y."/>
        </authorList>
    </citation>
    <scope>NUCLEOTIDE SEQUENCE [LARGE SCALE GENOMIC DNA]</scope>
    <source>
        <strain evidence="2">cv. Niubang</strain>
    </source>
</reference>
<evidence type="ECO:0000313" key="2">
    <source>
        <dbReference type="Proteomes" id="UP001055879"/>
    </source>
</evidence>
<sequence>MKFQTWILMIVAAQIEVMKLIRELTGGHVEIALHKKLSGGIVGIGASGLDAAEGGEQCQKELVFRPVGGIG</sequence>
<protein>
    <submittedName>
        <fullName evidence="1">Uncharacterized protein</fullName>
    </submittedName>
</protein>
<name>A0ACB8XUG7_ARCLA</name>
<dbReference type="Proteomes" id="UP001055879">
    <property type="component" value="Linkage Group LG15"/>
</dbReference>
<accession>A0ACB8XUG7</accession>
<dbReference type="EMBL" id="CM042061">
    <property type="protein sequence ID" value="KAI3673869.1"/>
    <property type="molecule type" value="Genomic_DNA"/>
</dbReference>
<reference evidence="2" key="1">
    <citation type="journal article" date="2022" name="Mol. Ecol. Resour.">
        <title>The genomes of chicory, endive, great burdock and yacon provide insights into Asteraceae palaeo-polyploidization history and plant inulin production.</title>
        <authorList>
            <person name="Fan W."/>
            <person name="Wang S."/>
            <person name="Wang H."/>
            <person name="Wang A."/>
            <person name="Jiang F."/>
            <person name="Liu H."/>
            <person name="Zhao H."/>
            <person name="Xu D."/>
            <person name="Zhang Y."/>
        </authorList>
    </citation>
    <scope>NUCLEOTIDE SEQUENCE [LARGE SCALE GENOMIC DNA]</scope>
    <source>
        <strain evidence="2">cv. Niubang</strain>
    </source>
</reference>
<comment type="caution">
    <text evidence="1">The sequence shown here is derived from an EMBL/GenBank/DDBJ whole genome shotgun (WGS) entry which is preliminary data.</text>
</comment>
<gene>
    <name evidence="1" type="ORF">L6452_39999</name>
</gene>
<organism evidence="1 2">
    <name type="scientific">Arctium lappa</name>
    <name type="common">Greater burdock</name>
    <name type="synonym">Lappa major</name>
    <dbReference type="NCBI Taxonomy" id="4217"/>
    <lineage>
        <taxon>Eukaryota</taxon>
        <taxon>Viridiplantae</taxon>
        <taxon>Streptophyta</taxon>
        <taxon>Embryophyta</taxon>
        <taxon>Tracheophyta</taxon>
        <taxon>Spermatophyta</taxon>
        <taxon>Magnoliopsida</taxon>
        <taxon>eudicotyledons</taxon>
        <taxon>Gunneridae</taxon>
        <taxon>Pentapetalae</taxon>
        <taxon>asterids</taxon>
        <taxon>campanulids</taxon>
        <taxon>Asterales</taxon>
        <taxon>Asteraceae</taxon>
        <taxon>Carduoideae</taxon>
        <taxon>Cardueae</taxon>
        <taxon>Arctiinae</taxon>
        <taxon>Arctium</taxon>
    </lineage>
</organism>
<proteinExistence type="predicted"/>
<keyword evidence="2" id="KW-1185">Reference proteome</keyword>